<organism evidence="2 3">
    <name type="scientific">Janibacter alittae</name>
    <dbReference type="NCBI Taxonomy" id="3115209"/>
    <lineage>
        <taxon>Bacteria</taxon>
        <taxon>Bacillati</taxon>
        <taxon>Actinomycetota</taxon>
        <taxon>Actinomycetes</taxon>
        <taxon>Micrococcales</taxon>
        <taxon>Intrasporangiaceae</taxon>
        <taxon>Janibacter</taxon>
    </lineage>
</organism>
<dbReference type="Proteomes" id="UP001382727">
    <property type="component" value="Chromosome"/>
</dbReference>
<dbReference type="PANTHER" id="PTHR23131">
    <property type="entry name" value="ENDORIBONUCLEASE LACTB2"/>
    <property type="match status" value="1"/>
</dbReference>
<dbReference type="InterPro" id="IPR036388">
    <property type="entry name" value="WH-like_DNA-bd_sf"/>
</dbReference>
<dbReference type="InterPro" id="IPR050662">
    <property type="entry name" value="Sec-metab_biosynth-thioest"/>
</dbReference>
<sequence length="332" mass="35725">MDWTAPGPEEVAPGVHRIPLPLPMDGLKAVNVYAVIGEDSHTLIDGGWEIDVAQKALGDALGGLGLAPQDFDQCLVTHHHRDHYTMALGLRRRAGLIVGLGEGEAEQLEAIRASDGAFSGADALLLAADATSVIEGLAALPVDRVDLDGFADPDRWLQDEECVAAAGRSLRVRATPGHTQGHVVFFDDECDLVFAGDHVLPHITPSIGFQAKPVKTPLADYLGSLADMLTERDRLLLPAHGPAGGGLHARVEELLAHHESRLSQTEAAVHAGASSGFAVTETLRWTRHERHLSELDPMNQMLATTETLAHLQVLVAQDRVRESLVDGVWRYL</sequence>
<proteinExistence type="predicted"/>
<dbReference type="Gene3D" id="1.10.10.10">
    <property type="entry name" value="Winged helix-like DNA-binding domain superfamily/Winged helix DNA-binding domain"/>
    <property type="match status" value="1"/>
</dbReference>
<dbReference type="InterPro" id="IPR036866">
    <property type="entry name" value="RibonucZ/Hydroxyglut_hydro"/>
</dbReference>
<gene>
    <name evidence="2" type="ORF">V1351_06170</name>
</gene>
<evidence type="ECO:0000259" key="1">
    <source>
        <dbReference type="SMART" id="SM00849"/>
    </source>
</evidence>
<dbReference type="PANTHER" id="PTHR23131:SF4">
    <property type="entry name" value="METALLO-BETA-LACTAMASE SUPERFAMILY POTEIN"/>
    <property type="match status" value="1"/>
</dbReference>
<dbReference type="RefSeq" id="WP_338751751.1">
    <property type="nucleotide sequence ID" value="NZ_CP144913.1"/>
</dbReference>
<keyword evidence="3" id="KW-1185">Reference proteome</keyword>
<dbReference type="SUPFAM" id="SSF56281">
    <property type="entry name" value="Metallo-hydrolase/oxidoreductase"/>
    <property type="match status" value="1"/>
</dbReference>
<dbReference type="SMART" id="SM00849">
    <property type="entry name" value="Lactamase_B"/>
    <property type="match status" value="1"/>
</dbReference>
<dbReference type="EMBL" id="CP144913">
    <property type="protein sequence ID" value="WXB77655.1"/>
    <property type="molecule type" value="Genomic_DNA"/>
</dbReference>
<evidence type="ECO:0000313" key="3">
    <source>
        <dbReference type="Proteomes" id="UP001382727"/>
    </source>
</evidence>
<reference evidence="2 3" key="1">
    <citation type="submission" date="2024-02" db="EMBL/GenBank/DDBJ databases">
        <title>Janibacter sp. nov., isolated from gut of marine sandworm.</title>
        <authorList>
            <person name="Kim B."/>
            <person name="Jun M.O."/>
            <person name="Shin N.-R."/>
        </authorList>
    </citation>
    <scope>NUCLEOTIDE SEQUENCE [LARGE SCALE GENOMIC DNA]</scope>
    <source>
        <strain evidence="2 3">A1S7</strain>
    </source>
</reference>
<feature type="domain" description="Metallo-beta-lactamase" evidence="1">
    <location>
        <begin position="29"/>
        <end position="240"/>
    </location>
</feature>
<dbReference type="Pfam" id="PF00753">
    <property type="entry name" value="Lactamase_B"/>
    <property type="match status" value="1"/>
</dbReference>
<dbReference type="InterPro" id="IPR001279">
    <property type="entry name" value="Metallo-B-lactamas"/>
</dbReference>
<name>A0ABZ2MKR1_9MICO</name>
<accession>A0ABZ2MKR1</accession>
<protein>
    <submittedName>
        <fullName evidence="2">MBL fold metallo-hydrolase</fullName>
    </submittedName>
</protein>
<evidence type="ECO:0000313" key="2">
    <source>
        <dbReference type="EMBL" id="WXB77655.1"/>
    </source>
</evidence>
<dbReference type="Gene3D" id="3.60.15.10">
    <property type="entry name" value="Ribonuclease Z/Hydroxyacylglutathione hydrolase-like"/>
    <property type="match status" value="1"/>
</dbReference>